<dbReference type="FunFam" id="1.50.40.10:FF:000103">
    <property type="entry name" value="Mitochondrial glycine transporter"/>
    <property type="match status" value="1"/>
</dbReference>
<dbReference type="GO" id="GO:0005743">
    <property type="term" value="C:mitochondrial inner membrane"/>
    <property type="evidence" value="ECO:0007669"/>
    <property type="project" value="UniProtKB-SubCell"/>
</dbReference>
<keyword evidence="6 10" id="KW-1133">Transmembrane helix</keyword>
<comment type="similarity">
    <text evidence="10">Belongs to the mitochondrial carrier (TC 2.A.29) family. SLC25A38 subfamily.</text>
</comment>
<evidence type="ECO:0000256" key="9">
    <source>
        <dbReference type="ARBA" id="ARBA00034060"/>
    </source>
</evidence>
<gene>
    <name evidence="13" type="ORF">B0J11DRAFT_540733</name>
</gene>
<dbReference type="OrthoDB" id="1924968at2759"/>
<dbReference type="Gene3D" id="1.50.40.10">
    <property type="entry name" value="Mitochondrial carrier domain"/>
    <property type="match status" value="2"/>
</dbReference>
<evidence type="ECO:0000256" key="8">
    <source>
        <dbReference type="ARBA" id="ARBA00023136"/>
    </source>
</evidence>
<evidence type="ECO:0000256" key="1">
    <source>
        <dbReference type="ARBA" id="ARBA00004141"/>
    </source>
</evidence>
<dbReference type="EMBL" id="JAGMWT010000017">
    <property type="protein sequence ID" value="KAH7114336.1"/>
    <property type="molecule type" value="Genomic_DNA"/>
</dbReference>
<protein>
    <recommendedName>
        <fullName evidence="10">Mitochondrial glycine transporter</fullName>
    </recommendedName>
    <alternativeName>
        <fullName evidence="10">Solute carrier family 25 member 38 homolog</fullName>
    </alternativeName>
</protein>
<comment type="caution">
    <text evidence="13">The sequence shown here is derived from an EMBL/GenBank/DDBJ whole genome shotgun (WGS) entry which is preliminary data.</text>
</comment>
<evidence type="ECO:0000256" key="2">
    <source>
        <dbReference type="ARBA" id="ARBA00022448"/>
    </source>
</evidence>
<keyword evidence="14" id="KW-1185">Reference proteome</keyword>
<evidence type="ECO:0000256" key="7">
    <source>
        <dbReference type="ARBA" id="ARBA00023128"/>
    </source>
</evidence>
<feature type="repeat" description="Solcar" evidence="11">
    <location>
        <begin position="9"/>
        <end position="92"/>
    </location>
</feature>
<accession>A0A9P9D7Y3</accession>
<evidence type="ECO:0000256" key="10">
    <source>
        <dbReference type="HAMAP-Rule" id="MF_03064"/>
    </source>
</evidence>
<dbReference type="AlphaFoldDB" id="A0A9P9D7Y3"/>
<dbReference type="PROSITE" id="PS50920">
    <property type="entry name" value="SOLCAR"/>
    <property type="match status" value="3"/>
</dbReference>
<dbReference type="Pfam" id="PF00153">
    <property type="entry name" value="Mito_carr"/>
    <property type="match status" value="3"/>
</dbReference>
<proteinExistence type="inferred from homology"/>
<dbReference type="GO" id="GO:1904983">
    <property type="term" value="P:glycine import into mitochondrion"/>
    <property type="evidence" value="ECO:0007669"/>
    <property type="project" value="UniProtKB-UniRule"/>
</dbReference>
<comment type="function">
    <text evidence="10">Mitochondrial glycine transporter that imports glycine into the mitochondrial matrix. Plays an important role in providing glycine for the first enzymatic step in heme biosynthesis, the condensation of glycine with succinyl-CoA to produce 5-aminolevulinate (ALA) in the miochondrial matrix.</text>
</comment>
<dbReference type="InterPro" id="IPR023395">
    <property type="entry name" value="MCP_dom_sf"/>
</dbReference>
<dbReference type="PANTHER" id="PTHR46181">
    <property type="entry name" value="MITOCHONDRIAL GLYCINE TRANSPORTER"/>
    <property type="match status" value="1"/>
</dbReference>
<dbReference type="SUPFAM" id="SSF103506">
    <property type="entry name" value="Mitochondrial carrier"/>
    <property type="match status" value="1"/>
</dbReference>
<comment type="subcellular location">
    <subcellularLocation>
        <location evidence="1">Membrane</location>
        <topology evidence="1">Multi-pass membrane protein</topology>
    </subcellularLocation>
    <subcellularLocation>
        <location evidence="10">Mitochondrion inner membrane</location>
        <topology evidence="10">Multi-pass membrane protein</topology>
    </subcellularLocation>
</comment>
<dbReference type="PANTHER" id="PTHR46181:SF3">
    <property type="entry name" value="MITOCHONDRIAL GLYCINE TRANSPORTER"/>
    <property type="match status" value="1"/>
</dbReference>
<reference evidence="13" key="1">
    <citation type="journal article" date="2021" name="Nat. Commun.">
        <title>Genetic determinants of endophytism in the Arabidopsis root mycobiome.</title>
        <authorList>
            <person name="Mesny F."/>
            <person name="Miyauchi S."/>
            <person name="Thiergart T."/>
            <person name="Pickel B."/>
            <person name="Atanasova L."/>
            <person name="Karlsson M."/>
            <person name="Huettel B."/>
            <person name="Barry K.W."/>
            <person name="Haridas S."/>
            <person name="Chen C."/>
            <person name="Bauer D."/>
            <person name="Andreopoulos W."/>
            <person name="Pangilinan J."/>
            <person name="LaButti K."/>
            <person name="Riley R."/>
            <person name="Lipzen A."/>
            <person name="Clum A."/>
            <person name="Drula E."/>
            <person name="Henrissat B."/>
            <person name="Kohler A."/>
            <person name="Grigoriev I.V."/>
            <person name="Martin F.M."/>
            <person name="Hacquard S."/>
        </authorList>
    </citation>
    <scope>NUCLEOTIDE SEQUENCE</scope>
    <source>
        <strain evidence="13">MPI-CAGE-CH-0243</strain>
    </source>
</reference>
<comment type="catalytic activity">
    <reaction evidence="9 10">
        <text>glycine(in) = glycine(out)</text>
        <dbReference type="Rhea" id="RHEA:70715"/>
        <dbReference type="ChEBI" id="CHEBI:57305"/>
    </reaction>
</comment>
<keyword evidence="3 10" id="KW-0812">Transmembrane</keyword>
<keyword evidence="7 10" id="KW-0496">Mitochondrion</keyword>
<evidence type="ECO:0000256" key="12">
    <source>
        <dbReference type="SAM" id="Phobius"/>
    </source>
</evidence>
<dbReference type="GO" id="GO:0015187">
    <property type="term" value="F:glycine transmembrane transporter activity"/>
    <property type="evidence" value="ECO:0007669"/>
    <property type="project" value="UniProtKB-UniRule"/>
</dbReference>
<dbReference type="HAMAP" id="MF_03064">
    <property type="entry name" value="SLC25A38"/>
    <property type="match status" value="1"/>
</dbReference>
<keyword evidence="2 10" id="KW-0813">Transport</keyword>
<feature type="repeat" description="Solcar" evidence="11">
    <location>
        <begin position="126"/>
        <end position="210"/>
    </location>
</feature>
<sequence>MSDGEKSRSSSYFHFFAGLNSGIISAVLLQPADLLKTRVQQSHQNTLLATIKSIASGPQPIRQFWRGTLPSTLRTGCGSAIYFSSLNALRQNVAKASLLASEARERSGDVSSKSKGHGHSSTLPKLSNTANLATGAVARTWAGFLMMPITVLKVRYESNLYSYTSLFSASKDIYLKEGFRGFFVGFGATAVRDAPYAGLYVLFYEQSKRRLSNLAIRIEEKAHHSAGGTSTTQAGGGPRLSSSTSLGINFASGVVAAGLGTTLTNPFDAIKTRLQLMPGKYRNMVVAAKTMLAEEGFRCLFDGLGIRIARKAMSSAMAWTLYEELLRRAERGWGEEVAGKV</sequence>
<evidence type="ECO:0000313" key="14">
    <source>
        <dbReference type="Proteomes" id="UP000700596"/>
    </source>
</evidence>
<evidence type="ECO:0000256" key="11">
    <source>
        <dbReference type="PROSITE-ProRule" id="PRU00282"/>
    </source>
</evidence>
<keyword evidence="5 10" id="KW-0999">Mitochondrion inner membrane</keyword>
<evidence type="ECO:0000256" key="5">
    <source>
        <dbReference type="ARBA" id="ARBA00022792"/>
    </source>
</evidence>
<dbReference type="InterPro" id="IPR018108">
    <property type="entry name" value="MCP_transmembrane"/>
</dbReference>
<evidence type="ECO:0000313" key="13">
    <source>
        <dbReference type="EMBL" id="KAH7114336.1"/>
    </source>
</evidence>
<dbReference type="Proteomes" id="UP000700596">
    <property type="component" value="Unassembled WGS sequence"/>
</dbReference>
<feature type="transmembrane region" description="Helical" evidence="12">
    <location>
        <begin position="12"/>
        <end position="32"/>
    </location>
</feature>
<name>A0A9P9D7Y3_9PLEO</name>
<organism evidence="13 14">
    <name type="scientific">Dendryphion nanum</name>
    <dbReference type="NCBI Taxonomy" id="256645"/>
    <lineage>
        <taxon>Eukaryota</taxon>
        <taxon>Fungi</taxon>
        <taxon>Dikarya</taxon>
        <taxon>Ascomycota</taxon>
        <taxon>Pezizomycotina</taxon>
        <taxon>Dothideomycetes</taxon>
        <taxon>Pleosporomycetidae</taxon>
        <taxon>Pleosporales</taxon>
        <taxon>Torulaceae</taxon>
        <taxon>Dendryphion</taxon>
    </lineage>
</organism>
<keyword evidence="8 10" id="KW-0472">Membrane</keyword>
<evidence type="ECO:0000256" key="4">
    <source>
        <dbReference type="ARBA" id="ARBA00022737"/>
    </source>
</evidence>
<evidence type="ECO:0000256" key="6">
    <source>
        <dbReference type="ARBA" id="ARBA00022989"/>
    </source>
</evidence>
<evidence type="ECO:0000256" key="3">
    <source>
        <dbReference type="ARBA" id="ARBA00022692"/>
    </source>
</evidence>
<keyword evidence="4 10" id="KW-0677">Repeat</keyword>
<feature type="repeat" description="Solcar" evidence="11">
    <location>
        <begin position="244"/>
        <end position="328"/>
    </location>
</feature>
<dbReference type="InterPro" id="IPR030847">
    <property type="entry name" value="Hem25/SLC25A38"/>
</dbReference>